<dbReference type="InterPro" id="IPR002678">
    <property type="entry name" value="DUF34/NIF3"/>
</dbReference>
<dbReference type="SUPFAM" id="SSF102705">
    <property type="entry name" value="NIF3 (NGG1p interacting factor 3)-like"/>
    <property type="match status" value="1"/>
</dbReference>
<name>A0A7D9CYZ0_DEKBR</name>
<evidence type="ECO:0000256" key="2">
    <source>
        <dbReference type="PIRSR" id="PIRSR602678-1"/>
    </source>
</evidence>
<organism evidence="3 4">
    <name type="scientific">Dekkera bruxellensis</name>
    <name type="common">Brettanomyces custersii</name>
    <dbReference type="NCBI Taxonomy" id="5007"/>
    <lineage>
        <taxon>Eukaryota</taxon>
        <taxon>Fungi</taxon>
        <taxon>Dikarya</taxon>
        <taxon>Ascomycota</taxon>
        <taxon>Saccharomycotina</taxon>
        <taxon>Pichiomycetes</taxon>
        <taxon>Pichiales</taxon>
        <taxon>Pichiaceae</taxon>
        <taxon>Brettanomyces</taxon>
    </lineage>
</organism>
<proteinExistence type="inferred from homology"/>
<protein>
    <submittedName>
        <fullName evidence="3">DEBR0S4_07734g1_1</fullName>
    </submittedName>
</protein>
<comment type="similarity">
    <text evidence="1">Belongs to the GTP cyclohydrolase I type 2/NIF3 family.</text>
</comment>
<dbReference type="Proteomes" id="UP000478008">
    <property type="component" value="Unassembled WGS sequence"/>
</dbReference>
<feature type="binding site" evidence="2">
    <location>
        <position position="249"/>
    </location>
    <ligand>
        <name>a divalent metal cation</name>
        <dbReference type="ChEBI" id="CHEBI:60240"/>
        <label>1</label>
    </ligand>
</feature>
<dbReference type="Gene3D" id="3.40.1390.30">
    <property type="entry name" value="NIF3 (NGG1p interacting factor 3)-like"/>
    <property type="match status" value="1"/>
</dbReference>
<feature type="binding site" evidence="2">
    <location>
        <position position="82"/>
    </location>
    <ligand>
        <name>a divalent metal cation</name>
        <dbReference type="ChEBI" id="CHEBI:60240"/>
        <label>1</label>
    </ligand>
</feature>
<dbReference type="EMBL" id="CABFWN010000004">
    <property type="protein sequence ID" value="VUG18991.1"/>
    <property type="molecule type" value="Genomic_DNA"/>
</dbReference>
<evidence type="ECO:0000313" key="4">
    <source>
        <dbReference type="Proteomes" id="UP000478008"/>
    </source>
</evidence>
<feature type="binding site" evidence="2">
    <location>
        <position position="120"/>
    </location>
    <ligand>
        <name>a divalent metal cation</name>
        <dbReference type="ChEBI" id="CHEBI:60240"/>
        <label>1</label>
    </ligand>
</feature>
<dbReference type="NCBIfam" id="TIGR00486">
    <property type="entry name" value="YbgI_SA1388"/>
    <property type="match status" value="1"/>
</dbReference>
<gene>
    <name evidence="3" type="primary">NIF3</name>
    <name evidence="3" type="ORF">DEBR0S4_07734G</name>
</gene>
<evidence type="ECO:0000256" key="1">
    <source>
        <dbReference type="ARBA" id="ARBA00006964"/>
    </source>
</evidence>
<feature type="binding site" evidence="2">
    <location>
        <position position="253"/>
    </location>
    <ligand>
        <name>a divalent metal cation</name>
        <dbReference type="ChEBI" id="CHEBI:60240"/>
        <label>1</label>
    </ligand>
</feature>
<dbReference type="GO" id="GO:0046872">
    <property type="term" value="F:metal ion binding"/>
    <property type="evidence" value="ECO:0007669"/>
    <property type="project" value="UniProtKB-KW"/>
</dbReference>
<accession>A0A7D9CYZ0</accession>
<sequence length="291" mass="31933">MSVRTTARQLQGIVKCIEQLYPVSYADHSWDNTGLLVDSSFDTKNDQEIENSPFRILLTVDLTQSVVEEAMNAGSNLILAYHPFIFRGLKSIGPSDPQQKSLIKLIQSGISVYCPHTAIDAAKGGVNDWLVDGISDGGRNLTSKKVIEANPDGVPEVGMGRLIKLKNQISLAEAVRKVKCSLGLKYIQIATNSMGETETPSIKTIAICAGSGAGVFKGVDADLYYTGEMSHHEALYYKERGSHVIACNHSNTERGFLKMLKTQLAKQFSLNEIDHVTIRISKTDRDPYEVV</sequence>
<dbReference type="AlphaFoldDB" id="A0A7D9CYZ0"/>
<dbReference type="PANTHER" id="PTHR13799">
    <property type="entry name" value="NGG1 INTERACTING FACTOR 3"/>
    <property type="match status" value="1"/>
</dbReference>
<evidence type="ECO:0000313" key="3">
    <source>
        <dbReference type="EMBL" id="VUG18991.1"/>
    </source>
</evidence>
<keyword evidence="2" id="KW-0479">Metal-binding</keyword>
<keyword evidence="4" id="KW-1185">Reference proteome</keyword>
<reference evidence="3 4" key="1">
    <citation type="submission" date="2019-07" db="EMBL/GenBank/DDBJ databases">
        <authorList>
            <person name="Friedrich A."/>
            <person name="Schacherer J."/>
        </authorList>
    </citation>
    <scope>NUCLEOTIDE SEQUENCE [LARGE SCALE GENOMIC DNA]</scope>
</reference>
<dbReference type="GO" id="GO:0005739">
    <property type="term" value="C:mitochondrion"/>
    <property type="evidence" value="ECO:0007669"/>
    <property type="project" value="TreeGrafter"/>
</dbReference>
<dbReference type="FunFam" id="3.40.1390.30:FF:000001">
    <property type="entry name" value="GTP cyclohydrolase 1 type 2"/>
    <property type="match status" value="1"/>
</dbReference>
<dbReference type="Pfam" id="PF01784">
    <property type="entry name" value="DUF34_NIF3"/>
    <property type="match status" value="1"/>
</dbReference>
<dbReference type="PANTHER" id="PTHR13799:SF13">
    <property type="entry name" value="NIF3-LIKE PROTEIN 1"/>
    <property type="match status" value="1"/>
</dbReference>
<dbReference type="InterPro" id="IPR036069">
    <property type="entry name" value="DUF34/NIF3_sf"/>
</dbReference>